<dbReference type="Proteomes" id="UP000324022">
    <property type="component" value="Unassembled WGS sequence"/>
</dbReference>
<name>A0A5C3DWZ6_9BASI</name>
<sequence>MPIPSFLDDWRDTETTPEGVFRAKLPVPEYGPEAFFDKPVKSRHALADLVSASDREQVAFVGSKPIVMLTLREHLCAPVPDRDYFEYQARVMFATTPETASIVSCMPSQIDPAEANIAHRFSIANPIWAELDQVRIVVWWMEAHIRESLDVGDQESALSCLDGLEHRLVVWEVDVPCTYMVWQERLSSTHGIRQDTLKPIVKEHRDIVDELRESLIEEPSPSSQSDSSSTGKRKKPTD</sequence>
<feature type="region of interest" description="Disordered" evidence="1">
    <location>
        <begin position="212"/>
        <end position="238"/>
    </location>
</feature>
<dbReference type="AlphaFoldDB" id="A0A5C3DWZ6"/>
<reference evidence="2 3" key="1">
    <citation type="submission" date="2018-03" db="EMBL/GenBank/DDBJ databases">
        <authorList>
            <person name="Guldener U."/>
        </authorList>
    </citation>
    <scope>NUCLEOTIDE SEQUENCE [LARGE SCALE GENOMIC DNA]</scope>
    <source>
        <strain evidence="2 3">NBRC100155</strain>
    </source>
</reference>
<proteinExistence type="predicted"/>
<evidence type="ECO:0000313" key="2">
    <source>
        <dbReference type="EMBL" id="SPO22805.1"/>
    </source>
</evidence>
<organism evidence="2 3">
    <name type="scientific">Ustilago trichophora</name>
    <dbReference type="NCBI Taxonomy" id="86804"/>
    <lineage>
        <taxon>Eukaryota</taxon>
        <taxon>Fungi</taxon>
        <taxon>Dikarya</taxon>
        <taxon>Basidiomycota</taxon>
        <taxon>Ustilaginomycotina</taxon>
        <taxon>Ustilaginomycetes</taxon>
        <taxon>Ustilaginales</taxon>
        <taxon>Ustilaginaceae</taxon>
        <taxon>Ustilago</taxon>
    </lineage>
</organism>
<evidence type="ECO:0000313" key="3">
    <source>
        <dbReference type="Proteomes" id="UP000324022"/>
    </source>
</evidence>
<dbReference type="EMBL" id="OOIN01000004">
    <property type="protein sequence ID" value="SPO22805.1"/>
    <property type="molecule type" value="Genomic_DNA"/>
</dbReference>
<accession>A0A5C3DWZ6</accession>
<gene>
    <name evidence="2" type="ORF">UTRI_01483</name>
</gene>
<evidence type="ECO:0000256" key="1">
    <source>
        <dbReference type="SAM" id="MobiDB-lite"/>
    </source>
</evidence>
<protein>
    <submittedName>
        <fullName evidence="2">Uncharacterized protein</fullName>
    </submittedName>
</protein>
<feature type="compositionally biased region" description="Low complexity" evidence="1">
    <location>
        <begin position="219"/>
        <end position="229"/>
    </location>
</feature>
<keyword evidence="3" id="KW-1185">Reference proteome</keyword>